<dbReference type="Pfam" id="PF13568">
    <property type="entry name" value="OMP_b-brl_2"/>
    <property type="match status" value="1"/>
</dbReference>
<evidence type="ECO:0000256" key="1">
    <source>
        <dbReference type="SAM" id="SignalP"/>
    </source>
</evidence>
<feature type="chain" id="PRO_5001756739" description="Outer membrane protein beta-barrel domain-containing protein" evidence="1">
    <location>
        <begin position="20"/>
        <end position="186"/>
    </location>
</feature>
<keyword evidence="1" id="KW-0732">Signal</keyword>
<sequence>MKKLLLLIALISIPVIGVAQTTTSYGFRTGLNYSSLEGDDIDLDSRIGFHANFFANIPVSSSFSLVPEIGLSALGAKADEIRLESGDNVELKTNWLQVGVLAKVSLGQKFFLQLGPQVGVNVGQRDNNDYYNYDFAAVGGIGYNFSNSFAIDVRYGYGLSNVFDREFGELNEANNRYFQLGLAYKL</sequence>
<evidence type="ECO:0000313" key="3">
    <source>
        <dbReference type="EMBL" id="GAK77144.1"/>
    </source>
</evidence>
<dbReference type="AlphaFoldDB" id="A0A081DDZ8"/>
<reference evidence="3 4" key="1">
    <citation type="journal article" date="2014" name="Genome Announc.">
        <title>Draft Genome Sequences of Marine Flavobacterium Nonlabens Strains NR17, NR24, NR27, NR32, NR33, and Ara13.</title>
        <authorList>
            <person name="Nakanishi M."/>
            <person name="Meirelles P."/>
            <person name="Suzuki R."/>
            <person name="Takatani N."/>
            <person name="Mino S."/>
            <person name="Suda W."/>
            <person name="Oshima K."/>
            <person name="Hattori M."/>
            <person name="Ohkuma M."/>
            <person name="Hosokawa M."/>
            <person name="Miyashita K."/>
            <person name="Thompson F.L."/>
            <person name="Niwa A."/>
            <person name="Sawabe T."/>
            <person name="Sawabe T."/>
        </authorList>
    </citation>
    <scope>NUCLEOTIDE SEQUENCE [LARGE SCALE GENOMIC DNA]</scope>
    <source>
        <strain evidence="4">JCM19296</strain>
    </source>
</reference>
<gene>
    <name evidence="3" type="ORF">JCM19296_2749</name>
</gene>
<comment type="caution">
    <text evidence="3">The sequence shown here is derived from an EMBL/GenBank/DDBJ whole genome shotgun (WGS) entry which is preliminary data.</text>
</comment>
<protein>
    <recommendedName>
        <fullName evidence="2">Outer membrane protein beta-barrel domain-containing protein</fullName>
    </recommendedName>
</protein>
<organism evidence="3 4">
    <name type="scientific">Nonlabens ulvanivorans</name>
    <name type="common">Persicivirga ulvanivorans</name>
    <dbReference type="NCBI Taxonomy" id="906888"/>
    <lineage>
        <taxon>Bacteria</taxon>
        <taxon>Pseudomonadati</taxon>
        <taxon>Bacteroidota</taxon>
        <taxon>Flavobacteriia</taxon>
        <taxon>Flavobacteriales</taxon>
        <taxon>Flavobacteriaceae</taxon>
        <taxon>Nonlabens</taxon>
    </lineage>
</organism>
<dbReference type="Proteomes" id="UP000028980">
    <property type="component" value="Unassembled WGS sequence"/>
</dbReference>
<dbReference type="SUPFAM" id="SSF56925">
    <property type="entry name" value="OMPA-like"/>
    <property type="match status" value="1"/>
</dbReference>
<evidence type="ECO:0000259" key="2">
    <source>
        <dbReference type="Pfam" id="PF13568"/>
    </source>
</evidence>
<accession>A0A081DDZ8</accession>
<feature type="signal peptide" evidence="1">
    <location>
        <begin position="1"/>
        <end position="19"/>
    </location>
</feature>
<evidence type="ECO:0000313" key="4">
    <source>
        <dbReference type="Proteomes" id="UP000028980"/>
    </source>
</evidence>
<dbReference type="InterPro" id="IPR025665">
    <property type="entry name" value="Beta-barrel_OMP_2"/>
</dbReference>
<dbReference type="InterPro" id="IPR011250">
    <property type="entry name" value="OMP/PagP_B-barrel"/>
</dbReference>
<feature type="domain" description="Outer membrane protein beta-barrel" evidence="2">
    <location>
        <begin position="19"/>
        <end position="164"/>
    </location>
</feature>
<dbReference type="EMBL" id="BBLG01000007">
    <property type="protein sequence ID" value="GAK77144.1"/>
    <property type="molecule type" value="Genomic_DNA"/>
</dbReference>
<name>A0A081DDZ8_NONUL</name>
<proteinExistence type="predicted"/>